<dbReference type="Pfam" id="PF17293">
    <property type="entry name" value="Arm-DNA-bind_5"/>
    <property type="match status" value="1"/>
</dbReference>
<name>A0A495Q0F7_9FLAO</name>
<organism evidence="5 6">
    <name type="scientific">Gillisia mitskevichiae</name>
    <dbReference type="NCBI Taxonomy" id="270921"/>
    <lineage>
        <taxon>Bacteria</taxon>
        <taxon>Pseudomonadati</taxon>
        <taxon>Bacteroidota</taxon>
        <taxon>Flavobacteriia</taxon>
        <taxon>Flavobacteriales</taxon>
        <taxon>Flavobacteriaceae</taxon>
        <taxon>Gillisia</taxon>
    </lineage>
</organism>
<dbReference type="GO" id="GO:0015074">
    <property type="term" value="P:DNA integration"/>
    <property type="evidence" value="ECO:0007669"/>
    <property type="project" value="InterPro"/>
</dbReference>
<comment type="caution">
    <text evidence="5">The sequence shown here is derived from an EMBL/GenBank/DDBJ whole genome shotgun (WGS) entry which is preliminary data.</text>
</comment>
<dbReference type="InterPro" id="IPR050090">
    <property type="entry name" value="Tyrosine_recombinase_XerCD"/>
</dbReference>
<sequence length="439" mass="51328">MATITFRLRKSTTGKGASIQLTFHYGKAKRFRYSTGLKIINFKNWDLNKMRVKNVVEEKFKTEINNQLNELTTQLEAHFVELSLNQKLNVTNDILKNFCNHFFNKSDTKLEETNTKEFIEYYDWFITNYSTKPVPTTGRPLGKGTVRTYRNSFNIIKRFNDELYKLTYDKITLQFYDDFLEWLYAQDYSANYSGTQIKVLKTIMQSATDKDFNHNLDFRKRYFRKPVENIDNVYLTNDEITRISDLDFSSFQPIKKNKTLTIKAKMLEVARDLFLIGCSTGLRVSDYNNLQEENIFTDDDNMSFFRIIMQKGHKPITIPINTTVRKILKKNQNRPPKRMPEQHINYCIKIIGELASIDELTVKTVTKGGTPTKITTPKYNLISNHTSRRSFCTNAYLSGMNTSDIMAISGHATEKVFYNYIKVNDLQKAQKIAKHDFFS</sequence>
<dbReference type="AlphaFoldDB" id="A0A495Q0F7"/>
<dbReference type="InterPro" id="IPR035386">
    <property type="entry name" value="Arm-DNA-bind_5"/>
</dbReference>
<dbReference type="Gene3D" id="1.10.150.130">
    <property type="match status" value="1"/>
</dbReference>
<dbReference type="OrthoDB" id="1493636at2"/>
<feature type="domain" description="Tyr recombinase" evidence="4">
    <location>
        <begin position="230"/>
        <end position="434"/>
    </location>
</feature>
<dbReference type="GO" id="GO:0003677">
    <property type="term" value="F:DNA binding"/>
    <property type="evidence" value="ECO:0007669"/>
    <property type="project" value="UniProtKB-KW"/>
</dbReference>
<dbReference type="PANTHER" id="PTHR30349:SF64">
    <property type="entry name" value="PROPHAGE INTEGRASE INTD-RELATED"/>
    <property type="match status" value="1"/>
</dbReference>
<evidence type="ECO:0000256" key="2">
    <source>
        <dbReference type="ARBA" id="ARBA00023125"/>
    </source>
</evidence>
<dbReference type="Gene3D" id="1.10.443.10">
    <property type="entry name" value="Intergrase catalytic core"/>
    <property type="match status" value="1"/>
</dbReference>
<evidence type="ECO:0000256" key="3">
    <source>
        <dbReference type="ARBA" id="ARBA00023172"/>
    </source>
</evidence>
<dbReference type="PROSITE" id="PS51898">
    <property type="entry name" value="TYR_RECOMBINASE"/>
    <property type="match status" value="1"/>
</dbReference>
<dbReference type="GO" id="GO:0006310">
    <property type="term" value="P:DNA recombination"/>
    <property type="evidence" value="ECO:0007669"/>
    <property type="project" value="UniProtKB-KW"/>
</dbReference>
<keyword evidence="3" id="KW-0233">DNA recombination</keyword>
<protein>
    <submittedName>
        <fullName evidence="5">Site-specific recombinase XerD</fullName>
    </submittedName>
</protein>
<dbReference type="RefSeq" id="WP_121344897.1">
    <property type="nucleotide sequence ID" value="NZ_RBLG01000001.1"/>
</dbReference>
<accession>A0A495Q0F7</accession>
<reference evidence="5 6" key="1">
    <citation type="submission" date="2018-10" db="EMBL/GenBank/DDBJ databases">
        <title>Genomic Encyclopedia of Archaeal and Bacterial Type Strains, Phase II (KMG-II): from individual species to whole genera.</title>
        <authorList>
            <person name="Goeker M."/>
        </authorList>
    </citation>
    <scope>NUCLEOTIDE SEQUENCE [LARGE SCALE GENOMIC DNA]</scope>
    <source>
        <strain evidence="5 6">DSM 19839</strain>
    </source>
</reference>
<dbReference type="EMBL" id="RBLG01000001">
    <property type="protein sequence ID" value="RKS56179.1"/>
    <property type="molecule type" value="Genomic_DNA"/>
</dbReference>
<dbReference type="PANTHER" id="PTHR30349">
    <property type="entry name" value="PHAGE INTEGRASE-RELATED"/>
    <property type="match status" value="1"/>
</dbReference>
<evidence type="ECO:0000313" key="6">
    <source>
        <dbReference type="Proteomes" id="UP000276282"/>
    </source>
</evidence>
<keyword evidence="6" id="KW-1185">Reference proteome</keyword>
<dbReference type="InterPro" id="IPR011010">
    <property type="entry name" value="DNA_brk_join_enz"/>
</dbReference>
<dbReference type="InterPro" id="IPR013762">
    <property type="entry name" value="Integrase-like_cat_sf"/>
</dbReference>
<evidence type="ECO:0000256" key="1">
    <source>
        <dbReference type="ARBA" id="ARBA00008857"/>
    </source>
</evidence>
<evidence type="ECO:0000259" key="4">
    <source>
        <dbReference type="PROSITE" id="PS51898"/>
    </source>
</evidence>
<keyword evidence="2" id="KW-0238">DNA-binding</keyword>
<evidence type="ECO:0000313" key="5">
    <source>
        <dbReference type="EMBL" id="RKS56179.1"/>
    </source>
</evidence>
<dbReference type="InterPro" id="IPR002104">
    <property type="entry name" value="Integrase_catalytic"/>
</dbReference>
<dbReference type="Proteomes" id="UP000276282">
    <property type="component" value="Unassembled WGS sequence"/>
</dbReference>
<proteinExistence type="inferred from homology"/>
<dbReference type="Pfam" id="PF00589">
    <property type="entry name" value="Phage_integrase"/>
    <property type="match status" value="1"/>
</dbReference>
<dbReference type="SUPFAM" id="SSF56349">
    <property type="entry name" value="DNA breaking-rejoining enzymes"/>
    <property type="match status" value="1"/>
</dbReference>
<gene>
    <name evidence="5" type="ORF">BC962_1159</name>
</gene>
<dbReference type="InterPro" id="IPR010998">
    <property type="entry name" value="Integrase_recombinase_N"/>
</dbReference>
<comment type="similarity">
    <text evidence="1">Belongs to the 'phage' integrase family.</text>
</comment>